<keyword evidence="2" id="KW-1133">Transmembrane helix</keyword>
<organism evidence="3 4">
    <name type="scientific">Lactococcus lactis subsp. lactis</name>
    <name type="common">Streptococcus lactis</name>
    <dbReference type="NCBI Taxonomy" id="1360"/>
    <lineage>
        <taxon>Bacteria</taxon>
        <taxon>Bacillati</taxon>
        <taxon>Bacillota</taxon>
        <taxon>Bacilli</taxon>
        <taxon>Lactobacillales</taxon>
        <taxon>Streptococcaceae</taxon>
        <taxon>Lactococcus</taxon>
    </lineage>
</organism>
<feature type="compositionally biased region" description="Basic and acidic residues" evidence="1">
    <location>
        <begin position="257"/>
        <end position="269"/>
    </location>
</feature>
<feature type="compositionally biased region" description="Basic and acidic residues" evidence="1">
    <location>
        <begin position="1"/>
        <end position="10"/>
    </location>
</feature>
<proteinExistence type="predicted"/>
<protein>
    <submittedName>
        <fullName evidence="3">Cell wall surface anchor family protein FPXTG motif</fullName>
    </submittedName>
</protein>
<evidence type="ECO:0000256" key="2">
    <source>
        <dbReference type="SAM" id="Phobius"/>
    </source>
</evidence>
<dbReference type="PATRIC" id="fig|1360.106.peg.36"/>
<feature type="compositionally biased region" description="Acidic residues" evidence="1">
    <location>
        <begin position="11"/>
        <end position="22"/>
    </location>
</feature>
<evidence type="ECO:0000313" key="4">
    <source>
        <dbReference type="Proteomes" id="UP000054230"/>
    </source>
</evidence>
<sequence>MDELKEHEEDNNIEIDGGDLLETPDESILESANQTPSTLGVVSLIKTKNPEFKALESTDSQVEKVKSDSSFQEKISAYLISFEIHSNITHRFTIKKVDGESNRPMDTQFALRWVEKFEPTQDFDSLERLNLDTLDLSGNDISTSSKTSIDAKAGATLSTEKGSRTLDHMARGNLYIISEEEVPTGYQKTNTVIVAYMDKAQGYADKATIHIRLAKRSETHPEILEFGSLEDFKEYKGDLEDELGIVFANYKITEGGSEEKEKEKEKEENNEMQNKQETNKPNIELPALGAFGVGGVGLLLIISAYLLKKYRGK</sequence>
<reference evidence="4" key="1">
    <citation type="submission" date="2015-10" db="EMBL/GenBank/DDBJ databases">
        <title>Draft Genome Sequences of 11 Lactococcus lactis subspecies cremoris strains.</title>
        <authorList>
            <person name="Wels M."/>
            <person name="Backus L."/>
            <person name="Boekhorst J."/>
            <person name="Dijkstra A."/>
            <person name="Beerthuizen M."/>
            <person name="Kelly W."/>
            <person name="Siezen R."/>
            <person name="Bachmann H."/>
            <person name="Van Hijum S."/>
        </authorList>
    </citation>
    <scope>NUCLEOTIDE SEQUENCE [LARGE SCALE GENOMIC DNA]</scope>
    <source>
        <strain evidence="4">LMG8520</strain>
    </source>
</reference>
<feature type="region of interest" description="Disordered" evidence="1">
    <location>
        <begin position="256"/>
        <end position="280"/>
    </location>
</feature>
<feature type="transmembrane region" description="Helical" evidence="2">
    <location>
        <begin position="285"/>
        <end position="307"/>
    </location>
</feature>
<gene>
    <name evidence="3" type="ORF">LMG8520_1012</name>
</gene>
<dbReference type="EMBL" id="LKLP01000055">
    <property type="protein sequence ID" value="KSU10453.1"/>
    <property type="molecule type" value="Genomic_DNA"/>
</dbReference>
<feature type="region of interest" description="Disordered" evidence="1">
    <location>
        <begin position="1"/>
        <end position="22"/>
    </location>
</feature>
<dbReference type="AlphaFoldDB" id="A0A0V8DAN3"/>
<name>A0A0V8DAN3_LACLL</name>
<comment type="caution">
    <text evidence="3">The sequence shown here is derived from an EMBL/GenBank/DDBJ whole genome shotgun (WGS) entry which is preliminary data.</text>
</comment>
<accession>A0A0V8DAN3</accession>
<keyword evidence="2" id="KW-0472">Membrane</keyword>
<dbReference type="Gene3D" id="2.60.40.10">
    <property type="entry name" value="Immunoglobulins"/>
    <property type="match status" value="1"/>
</dbReference>
<feature type="compositionally biased region" description="Low complexity" evidence="1">
    <location>
        <begin position="271"/>
        <end position="280"/>
    </location>
</feature>
<dbReference type="Proteomes" id="UP000054230">
    <property type="component" value="Unassembled WGS sequence"/>
</dbReference>
<evidence type="ECO:0000313" key="3">
    <source>
        <dbReference type="EMBL" id="KSU10453.1"/>
    </source>
</evidence>
<keyword evidence="2" id="KW-0812">Transmembrane</keyword>
<evidence type="ECO:0000256" key="1">
    <source>
        <dbReference type="SAM" id="MobiDB-lite"/>
    </source>
</evidence>
<dbReference type="InterPro" id="IPR013783">
    <property type="entry name" value="Ig-like_fold"/>
</dbReference>